<name>B2JBF1_NOSP7</name>
<evidence type="ECO:0000313" key="2">
    <source>
        <dbReference type="Proteomes" id="UP000001191"/>
    </source>
</evidence>
<geneLocation type="plasmid" evidence="1 2">
    <name>pNPUN02</name>
</geneLocation>
<gene>
    <name evidence="1" type="ordered locus">Npun_BF116</name>
</gene>
<evidence type="ECO:0000313" key="1">
    <source>
        <dbReference type="EMBL" id="ACC85255.1"/>
    </source>
</evidence>
<dbReference type="OrthoDB" id="573474at2"/>
<reference evidence="2" key="1">
    <citation type="submission" date="2008-04" db="EMBL/GenBank/DDBJ databases">
        <title>Complete sequence of plasmid 2 of Nostoc punctiforme ATCC 29133.</title>
        <authorList>
            <consortium name="US DOE Joint Genome Institute"/>
            <person name="Copeland A."/>
            <person name="Lucas S."/>
            <person name="Lapidus A."/>
            <person name="Glavina del Rio T."/>
            <person name="Dalin E."/>
            <person name="Tice H."/>
            <person name="Pitluck S."/>
            <person name="Chain P."/>
            <person name="Malfatti S."/>
            <person name="Shin M."/>
            <person name="Vergez L."/>
            <person name="Schmutz J."/>
            <person name="Larimer F."/>
            <person name="Land M."/>
            <person name="Hauser L."/>
            <person name="Kyrpides N."/>
            <person name="Kim E."/>
            <person name="Meeks J.C."/>
            <person name="Elhai J."/>
            <person name="Campbell E.L."/>
            <person name="Thiel T."/>
            <person name="Longmire J."/>
            <person name="Potts M."/>
            <person name="Atlas R."/>
        </authorList>
    </citation>
    <scope>NUCLEOTIDE SEQUENCE [LARGE SCALE GENOMIC DNA]</scope>
    <source>
        <strain evidence="2">ATCC 29133 / PCC 73102</strain>
        <plasmid evidence="2">Plasmid pNPUN02</plasmid>
    </source>
</reference>
<dbReference type="AlphaFoldDB" id="B2JBF1"/>
<dbReference type="KEGG" id="npu:Npun_BF116"/>
<proteinExistence type="predicted"/>
<keyword evidence="1" id="KW-0614">Plasmid</keyword>
<keyword evidence="2" id="KW-1185">Reference proteome</keyword>
<dbReference type="EMBL" id="CP001039">
    <property type="protein sequence ID" value="ACC85255.1"/>
    <property type="molecule type" value="Genomic_DNA"/>
</dbReference>
<dbReference type="Proteomes" id="UP000001191">
    <property type="component" value="Plasmid pNPUN02"/>
</dbReference>
<dbReference type="HOGENOM" id="CLU_1276534_0_0_3"/>
<organism evidence="1 2">
    <name type="scientific">Nostoc punctiforme (strain ATCC 29133 / PCC 73102)</name>
    <dbReference type="NCBI Taxonomy" id="63737"/>
    <lineage>
        <taxon>Bacteria</taxon>
        <taxon>Bacillati</taxon>
        <taxon>Cyanobacteriota</taxon>
        <taxon>Cyanophyceae</taxon>
        <taxon>Nostocales</taxon>
        <taxon>Nostocaceae</taxon>
        <taxon>Nostoc</taxon>
    </lineage>
</organism>
<dbReference type="EnsemblBacteria" id="ACC85255">
    <property type="protein sequence ID" value="ACC85255"/>
    <property type="gene ID" value="Npun_BF116"/>
</dbReference>
<dbReference type="RefSeq" id="WP_012413264.1">
    <property type="nucleotide sequence ID" value="NC_010632.1"/>
</dbReference>
<accession>B2JBF1</accession>
<sequence length="216" mass="26104">MQLKEEFYEHYKKNNGWVYLVHAEGTLRFKIGRSINPIGRLSQLQGQSPYPLVIQECIWTPDAIYYEQYLHQEFGKCRVFGEWFEFVEPWDLSNAYNKFRWYGRTDISDISDCIFSWFVNRFYEVKPFCHLEAFTQINSIIQETLATSQCLDDLAVTIDFFLEYLFETWITKKFNICHIYDETEHFLDFACFFKGLRERTDCFIYGLHRGKTYEFI</sequence>
<dbReference type="Pfam" id="PF13455">
    <property type="entry name" value="MUG113"/>
    <property type="match status" value="1"/>
</dbReference>
<protein>
    <submittedName>
        <fullName evidence="1">Uncharacterized protein</fullName>
    </submittedName>
</protein>